<evidence type="ECO:0000313" key="14">
    <source>
        <dbReference type="EMBL" id="MBM7852494.1"/>
    </source>
</evidence>
<keyword evidence="10" id="KW-1133">Transmembrane helix</keyword>
<keyword evidence="10" id="KW-0812">Transmembrane</keyword>
<evidence type="ECO:0000256" key="6">
    <source>
        <dbReference type="ARBA" id="ARBA00022679"/>
    </source>
</evidence>
<feature type="domain" description="Histidine kinase" evidence="11">
    <location>
        <begin position="224"/>
        <end position="423"/>
    </location>
</feature>
<dbReference type="GO" id="GO:0005524">
    <property type="term" value="F:ATP binding"/>
    <property type="evidence" value="ECO:0007669"/>
    <property type="project" value="UniProtKB-KW"/>
</dbReference>
<keyword evidence="7" id="KW-0547">Nucleotide-binding</keyword>
<dbReference type="PROSITE" id="PS50109">
    <property type="entry name" value="HIS_KIN"/>
    <property type="match status" value="1"/>
</dbReference>
<reference evidence="14 15" key="2">
    <citation type="submission" date="2021-01" db="EMBL/GenBank/DDBJ databases">
        <title>Genomic Encyclopedia of Type Strains, Phase IV (KMG-IV): sequencing the most valuable type-strain genomes for metagenomic binning, comparative biology and taxonomic classification.</title>
        <authorList>
            <person name="Goeker M."/>
        </authorList>
    </citation>
    <scope>NUCLEOTIDE SEQUENCE [LARGE SCALE GENOMIC DNA]</scope>
    <source>
        <strain evidence="14 15">DSM 6130</strain>
    </source>
</reference>
<dbReference type="EC" id="2.7.13.3" evidence="3"/>
<dbReference type="GO" id="GO:0000155">
    <property type="term" value="F:phosphorelay sensor kinase activity"/>
    <property type="evidence" value="ECO:0007669"/>
    <property type="project" value="InterPro"/>
</dbReference>
<evidence type="ECO:0000256" key="9">
    <source>
        <dbReference type="ARBA" id="ARBA00022840"/>
    </source>
</evidence>
<dbReference type="InterPro" id="IPR036097">
    <property type="entry name" value="HisK_dim/P_sf"/>
</dbReference>
<dbReference type="InterPro" id="IPR003660">
    <property type="entry name" value="HAMP_dom"/>
</dbReference>
<keyword evidence="9" id="KW-0067">ATP-binding</keyword>
<keyword evidence="6" id="KW-0808">Transferase</keyword>
<evidence type="ECO:0000313" key="15">
    <source>
        <dbReference type="Proteomes" id="UP000758856"/>
    </source>
</evidence>
<gene>
    <name evidence="13" type="ORF">GCM10008170_27220</name>
    <name evidence="14" type="ORF">JOD31_002736</name>
</gene>
<dbReference type="Proteomes" id="UP001143400">
    <property type="component" value="Unassembled WGS sequence"/>
</dbReference>
<dbReference type="PRINTS" id="PR00344">
    <property type="entry name" value="BCTRLSENSOR"/>
</dbReference>
<dbReference type="SMART" id="SM00387">
    <property type="entry name" value="HATPase_c"/>
    <property type="match status" value="1"/>
</dbReference>
<comment type="caution">
    <text evidence="13">The sequence shown here is derived from an EMBL/GenBank/DDBJ whole genome shotgun (WGS) entry which is preliminary data.</text>
</comment>
<evidence type="ECO:0000256" key="1">
    <source>
        <dbReference type="ARBA" id="ARBA00000085"/>
    </source>
</evidence>
<dbReference type="Proteomes" id="UP000758856">
    <property type="component" value="Unassembled WGS sequence"/>
</dbReference>
<dbReference type="Pfam" id="PF00672">
    <property type="entry name" value="HAMP"/>
    <property type="match status" value="1"/>
</dbReference>
<comment type="catalytic activity">
    <reaction evidence="1">
        <text>ATP + protein L-histidine = ADP + protein N-phospho-L-histidine.</text>
        <dbReference type="EC" id="2.7.13.3"/>
    </reaction>
</comment>
<dbReference type="Gene3D" id="1.10.287.130">
    <property type="match status" value="1"/>
</dbReference>
<dbReference type="EMBL" id="JAFBCY010000003">
    <property type="protein sequence ID" value="MBM7852494.1"/>
    <property type="molecule type" value="Genomic_DNA"/>
</dbReference>
<organism evidence="13 16">
    <name type="scientific">Methylopila capsulata</name>
    <dbReference type="NCBI Taxonomy" id="61654"/>
    <lineage>
        <taxon>Bacteria</taxon>
        <taxon>Pseudomonadati</taxon>
        <taxon>Pseudomonadota</taxon>
        <taxon>Alphaproteobacteria</taxon>
        <taxon>Hyphomicrobiales</taxon>
        <taxon>Methylopilaceae</taxon>
        <taxon>Methylopila</taxon>
    </lineage>
</organism>
<dbReference type="SMART" id="SM00304">
    <property type="entry name" value="HAMP"/>
    <property type="match status" value="1"/>
</dbReference>
<dbReference type="AlphaFoldDB" id="A0A9W6IUC2"/>
<dbReference type="PANTHER" id="PTHR44936:SF10">
    <property type="entry name" value="SENSOR PROTEIN RSTB"/>
    <property type="match status" value="1"/>
</dbReference>
<sequence length="430" mass="45611">MSGLGIRIAALLTIAIVVVIALVTLLAVQLLGPPGGPMGGGYRAFDRLALASALLFDASPGDADRLAAIHGLQIAAAPPDGRELRQESDAASALLARRGVETSVVILEAEDGPPLSAVRLRDGRWLTSAETLRGGPPRKDWIVFAFWLLLIATGTAGVVTFAVLRVTQPLRMLERAAAAVGPDGELAPLPERGPPEVRAAAQAINRLSSGLRNAMESRMRLVAAAGHDLRTPMTRMRLRAEFIPEGEDRDRWLADLAELDRIADSAIRLVREEVDPDARHPARIDAMMGDIIAELAEIGLDVRMTRASPAVSDVRPHAMKRALRNLVVNAATHGQAAAVAVTVTAQSVIVAIEDSGPGIPDALLERVFEPFFRVDPARKAPTPGAGLGMAIAREIIRRNSGELAVANRPAGGLVQVVTLPLWRASEEATA</sequence>
<feature type="transmembrane region" description="Helical" evidence="10">
    <location>
        <begin position="6"/>
        <end position="28"/>
    </location>
</feature>
<dbReference type="SUPFAM" id="SSF47384">
    <property type="entry name" value="Homodimeric domain of signal transducing histidine kinase"/>
    <property type="match status" value="1"/>
</dbReference>
<comment type="subcellular location">
    <subcellularLocation>
        <location evidence="2">Cell membrane</location>
        <topology evidence="2">Multi-pass membrane protein</topology>
    </subcellularLocation>
</comment>
<evidence type="ECO:0000259" key="12">
    <source>
        <dbReference type="PROSITE" id="PS50885"/>
    </source>
</evidence>
<dbReference type="EMBL" id="BSFF01000003">
    <property type="protein sequence ID" value="GLK56703.1"/>
    <property type="molecule type" value="Genomic_DNA"/>
</dbReference>
<feature type="domain" description="HAMP" evidence="12">
    <location>
        <begin position="164"/>
        <end position="216"/>
    </location>
</feature>
<evidence type="ECO:0000259" key="11">
    <source>
        <dbReference type="PROSITE" id="PS50109"/>
    </source>
</evidence>
<evidence type="ECO:0000256" key="5">
    <source>
        <dbReference type="ARBA" id="ARBA00022553"/>
    </source>
</evidence>
<evidence type="ECO:0000313" key="13">
    <source>
        <dbReference type="EMBL" id="GLK56703.1"/>
    </source>
</evidence>
<keyword evidence="4" id="KW-1003">Cell membrane</keyword>
<dbReference type="CDD" id="cd00082">
    <property type="entry name" value="HisKA"/>
    <property type="match status" value="1"/>
</dbReference>
<evidence type="ECO:0000256" key="3">
    <source>
        <dbReference type="ARBA" id="ARBA00012438"/>
    </source>
</evidence>
<keyword evidence="10" id="KW-0472">Membrane</keyword>
<dbReference type="GO" id="GO:0005886">
    <property type="term" value="C:plasma membrane"/>
    <property type="evidence" value="ECO:0007669"/>
    <property type="project" value="UniProtKB-SubCell"/>
</dbReference>
<proteinExistence type="predicted"/>
<dbReference type="RefSeq" id="WP_204950881.1">
    <property type="nucleotide sequence ID" value="NZ_BSFF01000003.1"/>
</dbReference>
<accession>A0A9W6IUC2</accession>
<keyword evidence="15" id="KW-1185">Reference proteome</keyword>
<feature type="transmembrane region" description="Helical" evidence="10">
    <location>
        <begin position="141"/>
        <end position="164"/>
    </location>
</feature>
<dbReference type="InterPro" id="IPR003594">
    <property type="entry name" value="HATPase_dom"/>
</dbReference>
<keyword evidence="8 13" id="KW-0418">Kinase</keyword>
<dbReference type="InterPro" id="IPR003661">
    <property type="entry name" value="HisK_dim/P_dom"/>
</dbReference>
<reference evidence="13" key="1">
    <citation type="journal article" date="2014" name="Int. J. Syst. Evol. Microbiol.">
        <title>Complete genome sequence of Corynebacterium casei LMG S-19264T (=DSM 44701T), isolated from a smear-ripened cheese.</title>
        <authorList>
            <consortium name="US DOE Joint Genome Institute (JGI-PGF)"/>
            <person name="Walter F."/>
            <person name="Albersmeier A."/>
            <person name="Kalinowski J."/>
            <person name="Ruckert C."/>
        </authorList>
    </citation>
    <scope>NUCLEOTIDE SEQUENCE</scope>
    <source>
        <strain evidence="13">VKM B-1606</strain>
    </source>
</reference>
<dbReference type="PROSITE" id="PS50885">
    <property type="entry name" value="HAMP"/>
    <property type="match status" value="1"/>
</dbReference>
<name>A0A9W6IUC2_9HYPH</name>
<evidence type="ECO:0000256" key="10">
    <source>
        <dbReference type="SAM" id="Phobius"/>
    </source>
</evidence>
<dbReference type="InterPro" id="IPR004358">
    <property type="entry name" value="Sig_transdc_His_kin-like_C"/>
</dbReference>
<protein>
    <recommendedName>
        <fullName evidence="3">histidine kinase</fullName>
        <ecNumber evidence="3">2.7.13.3</ecNumber>
    </recommendedName>
</protein>
<dbReference type="Pfam" id="PF02518">
    <property type="entry name" value="HATPase_c"/>
    <property type="match status" value="1"/>
</dbReference>
<dbReference type="InterPro" id="IPR005467">
    <property type="entry name" value="His_kinase_dom"/>
</dbReference>
<evidence type="ECO:0000256" key="8">
    <source>
        <dbReference type="ARBA" id="ARBA00022777"/>
    </source>
</evidence>
<dbReference type="Gene3D" id="3.30.565.10">
    <property type="entry name" value="Histidine kinase-like ATPase, C-terminal domain"/>
    <property type="match status" value="1"/>
</dbReference>
<evidence type="ECO:0000256" key="7">
    <source>
        <dbReference type="ARBA" id="ARBA00022741"/>
    </source>
</evidence>
<dbReference type="PANTHER" id="PTHR44936">
    <property type="entry name" value="SENSOR PROTEIN CREC"/>
    <property type="match status" value="1"/>
</dbReference>
<evidence type="ECO:0000256" key="4">
    <source>
        <dbReference type="ARBA" id="ARBA00022475"/>
    </source>
</evidence>
<dbReference type="SUPFAM" id="SSF55874">
    <property type="entry name" value="ATPase domain of HSP90 chaperone/DNA topoisomerase II/histidine kinase"/>
    <property type="match status" value="1"/>
</dbReference>
<evidence type="ECO:0000313" key="16">
    <source>
        <dbReference type="Proteomes" id="UP001143400"/>
    </source>
</evidence>
<reference evidence="13" key="3">
    <citation type="submission" date="2023-01" db="EMBL/GenBank/DDBJ databases">
        <authorList>
            <person name="Sun Q."/>
            <person name="Evtushenko L."/>
        </authorList>
    </citation>
    <scope>NUCLEOTIDE SEQUENCE</scope>
    <source>
        <strain evidence="13">VKM B-1606</strain>
    </source>
</reference>
<dbReference type="InterPro" id="IPR036890">
    <property type="entry name" value="HATPase_C_sf"/>
</dbReference>
<keyword evidence="5" id="KW-0597">Phosphoprotein</keyword>
<dbReference type="InterPro" id="IPR050980">
    <property type="entry name" value="2C_sensor_his_kinase"/>
</dbReference>
<evidence type="ECO:0000256" key="2">
    <source>
        <dbReference type="ARBA" id="ARBA00004651"/>
    </source>
</evidence>